<evidence type="ECO:0000256" key="1">
    <source>
        <dbReference type="ARBA" id="ARBA00008025"/>
    </source>
</evidence>
<protein>
    <recommendedName>
        <fullName evidence="14">V-SNARE coiled-coil homology domain-containing protein</fullName>
    </recommendedName>
</protein>
<dbReference type="PROSITE" id="PS00417">
    <property type="entry name" value="SYNAPTOBREVIN"/>
    <property type="match status" value="1"/>
</dbReference>
<dbReference type="GO" id="GO:0005737">
    <property type="term" value="C:cytoplasm"/>
    <property type="evidence" value="ECO:0007669"/>
    <property type="project" value="UniProtKB-ARBA"/>
</dbReference>
<evidence type="ECO:0000256" key="8">
    <source>
        <dbReference type="PROSITE-ProRule" id="PRU00290"/>
    </source>
</evidence>
<comment type="subcellular location">
    <subcellularLocation>
        <location evidence="7">Endomembrane system</location>
        <topology evidence="7">Single-pass type IV membrane protein</topology>
    </subcellularLocation>
</comment>
<dbReference type="Gene3D" id="1.20.5.110">
    <property type="match status" value="1"/>
</dbReference>
<proteinExistence type="inferred from homology"/>
<dbReference type="SUPFAM" id="SSF58038">
    <property type="entry name" value="SNARE fusion complex"/>
    <property type="match status" value="1"/>
</dbReference>
<name>A0A3P3Y1M1_PLABS</name>
<dbReference type="AlphaFoldDB" id="A0A3P3Y1M1"/>
<keyword evidence="6 9" id="KW-0472">Membrane</keyword>
<evidence type="ECO:0000259" key="11">
    <source>
        <dbReference type="PROSITE" id="PS50892"/>
    </source>
</evidence>
<evidence type="ECO:0000256" key="5">
    <source>
        <dbReference type="ARBA" id="ARBA00022989"/>
    </source>
</evidence>
<keyword evidence="4" id="KW-0653">Protein transport</keyword>
<dbReference type="SUPFAM" id="SSF64356">
    <property type="entry name" value="SNARE-like"/>
    <property type="match status" value="1"/>
</dbReference>
<dbReference type="InterPro" id="IPR001388">
    <property type="entry name" value="Synaptobrevin-like"/>
</dbReference>
<keyword evidence="5 9" id="KW-1133">Transmembrane helix</keyword>
<dbReference type="InterPro" id="IPR051097">
    <property type="entry name" value="Synaptobrevin-like_transport"/>
</dbReference>
<dbReference type="EMBL" id="OVEO01000002">
    <property type="protein sequence ID" value="SPQ93974.1"/>
    <property type="molecule type" value="Genomic_DNA"/>
</dbReference>
<dbReference type="Proteomes" id="UP000290189">
    <property type="component" value="Unassembled WGS sequence"/>
</dbReference>
<dbReference type="Pfam" id="PF13774">
    <property type="entry name" value="Longin"/>
    <property type="match status" value="1"/>
</dbReference>
<dbReference type="InterPro" id="IPR011012">
    <property type="entry name" value="Longin-like_dom_sf"/>
</dbReference>
<dbReference type="GO" id="GO:0016192">
    <property type="term" value="P:vesicle-mediated transport"/>
    <property type="evidence" value="ECO:0007669"/>
    <property type="project" value="InterPro"/>
</dbReference>
<feature type="domain" description="V-SNARE coiled-coil homology" evidence="11">
    <location>
        <begin position="187"/>
        <end position="243"/>
    </location>
</feature>
<dbReference type="PANTHER" id="PTHR21136:SF168">
    <property type="entry name" value="VESICLE-ASSOCIATED MEMBRANE PROTEIN 9"/>
    <property type="match status" value="1"/>
</dbReference>
<feature type="domain" description="Longin" evidence="10">
    <location>
        <begin position="63"/>
        <end position="189"/>
    </location>
</feature>
<dbReference type="Pfam" id="PF00957">
    <property type="entry name" value="Synaptobrevin"/>
    <property type="match status" value="1"/>
</dbReference>
<evidence type="ECO:0000256" key="6">
    <source>
        <dbReference type="ARBA" id="ARBA00023136"/>
    </source>
</evidence>
<evidence type="ECO:0000259" key="10">
    <source>
        <dbReference type="PROSITE" id="PS50859"/>
    </source>
</evidence>
<evidence type="ECO:0000313" key="12">
    <source>
        <dbReference type="EMBL" id="SPQ93974.1"/>
    </source>
</evidence>
<dbReference type="PANTHER" id="PTHR21136">
    <property type="entry name" value="SNARE PROTEINS"/>
    <property type="match status" value="1"/>
</dbReference>
<dbReference type="SMART" id="SM01270">
    <property type="entry name" value="Longin"/>
    <property type="match status" value="1"/>
</dbReference>
<dbReference type="PROSITE" id="PS50859">
    <property type="entry name" value="LONGIN"/>
    <property type="match status" value="1"/>
</dbReference>
<sequence>MAVCKAFPVLFARPSCGGRSGNPTGWHRRPDCDDCARSARQRGTDQRCRQGIRVGRMDIIFALIARGTKVLAECTKENHKGNFSDVGQRILRRVKWPGREPGAAGSRRMTFTNQSFSFHILAREGIAFMCMTKSQTGRHLPFDFLDQVSKHYFKEYGGGAGGEGSCHLPSMLRRCMKTLAMSDEFMRIDSMNRELDDVAETMRLNIESVVDRGEKISLLVEKTDSLSMSSRLFRRQSRLVWFRSLLRRYKTRILMAVVVLVLLGLFYAYISAL</sequence>
<dbReference type="PRINTS" id="PR00219">
    <property type="entry name" value="SYNAPTOBREVN"/>
</dbReference>
<dbReference type="InterPro" id="IPR042855">
    <property type="entry name" value="V_SNARE_CC"/>
</dbReference>
<keyword evidence="2" id="KW-0813">Transport</keyword>
<geneLocation type="mitochondrion" evidence="12"/>
<evidence type="ECO:0000256" key="7">
    <source>
        <dbReference type="ARBA" id="ARBA00046280"/>
    </source>
</evidence>
<dbReference type="PROSITE" id="PS50892">
    <property type="entry name" value="V_SNARE"/>
    <property type="match status" value="1"/>
</dbReference>
<evidence type="ECO:0000313" key="13">
    <source>
        <dbReference type="Proteomes" id="UP000290189"/>
    </source>
</evidence>
<gene>
    <name evidence="12" type="ORF">PLBR_LOCUS1189</name>
</gene>
<keyword evidence="8" id="KW-0175">Coiled coil</keyword>
<dbReference type="InterPro" id="IPR010908">
    <property type="entry name" value="Longin_dom"/>
</dbReference>
<keyword evidence="3 9" id="KW-0812">Transmembrane</keyword>
<comment type="similarity">
    <text evidence="1">Belongs to the synaptobrevin family.</text>
</comment>
<organism evidence="12 13">
    <name type="scientific">Plasmodiophora brassicae</name>
    <name type="common">Clubroot disease agent</name>
    <dbReference type="NCBI Taxonomy" id="37360"/>
    <lineage>
        <taxon>Eukaryota</taxon>
        <taxon>Sar</taxon>
        <taxon>Rhizaria</taxon>
        <taxon>Endomyxa</taxon>
        <taxon>Phytomyxea</taxon>
        <taxon>Plasmodiophorida</taxon>
        <taxon>Plasmodiophoridae</taxon>
        <taxon>Plasmodiophora</taxon>
    </lineage>
</organism>
<evidence type="ECO:0000256" key="4">
    <source>
        <dbReference type="ARBA" id="ARBA00022927"/>
    </source>
</evidence>
<feature type="transmembrane region" description="Helical" evidence="9">
    <location>
        <begin position="253"/>
        <end position="270"/>
    </location>
</feature>
<evidence type="ECO:0008006" key="14">
    <source>
        <dbReference type="Google" id="ProtNLM"/>
    </source>
</evidence>
<dbReference type="GO" id="GO:0012505">
    <property type="term" value="C:endomembrane system"/>
    <property type="evidence" value="ECO:0007669"/>
    <property type="project" value="UniProtKB-SubCell"/>
</dbReference>
<evidence type="ECO:0000256" key="2">
    <source>
        <dbReference type="ARBA" id="ARBA00022448"/>
    </source>
</evidence>
<keyword evidence="12" id="KW-0496">Mitochondrion</keyword>
<accession>A0A3P3Y1M1</accession>
<reference evidence="12 13" key="1">
    <citation type="submission" date="2018-03" db="EMBL/GenBank/DDBJ databases">
        <authorList>
            <person name="Fogelqvist J."/>
        </authorList>
    </citation>
    <scope>NUCLEOTIDE SEQUENCE [LARGE SCALE GENOMIC DNA]</scope>
</reference>
<dbReference type="GO" id="GO:0015031">
    <property type="term" value="P:protein transport"/>
    <property type="evidence" value="ECO:0007669"/>
    <property type="project" value="UniProtKB-KW"/>
</dbReference>
<dbReference type="GO" id="GO:0016020">
    <property type="term" value="C:membrane"/>
    <property type="evidence" value="ECO:0007669"/>
    <property type="project" value="InterPro"/>
</dbReference>
<evidence type="ECO:0000256" key="9">
    <source>
        <dbReference type="SAM" id="Phobius"/>
    </source>
</evidence>
<dbReference type="CDD" id="cd15843">
    <property type="entry name" value="R-SNARE"/>
    <property type="match status" value="1"/>
</dbReference>
<evidence type="ECO:0000256" key="3">
    <source>
        <dbReference type="ARBA" id="ARBA00022692"/>
    </source>
</evidence>
<dbReference type="Gene3D" id="3.30.450.50">
    <property type="entry name" value="Longin domain"/>
    <property type="match status" value="1"/>
</dbReference>
<dbReference type="CDD" id="cd14824">
    <property type="entry name" value="Longin"/>
    <property type="match status" value="1"/>
</dbReference>